<dbReference type="Pfam" id="PF00571">
    <property type="entry name" value="CBS"/>
    <property type="match status" value="2"/>
</dbReference>
<gene>
    <name evidence="5" type="ORF">GGR03_000086</name>
</gene>
<dbReference type="Gene3D" id="3.10.580.10">
    <property type="entry name" value="CBS-domain"/>
    <property type="match status" value="1"/>
</dbReference>
<keyword evidence="3" id="KW-1133">Transmembrane helix</keyword>
<dbReference type="RefSeq" id="WP_183205316.1">
    <property type="nucleotide sequence ID" value="NZ_JAAAMM010000001.1"/>
</dbReference>
<dbReference type="InterPro" id="IPR000644">
    <property type="entry name" value="CBS_dom"/>
</dbReference>
<dbReference type="Proteomes" id="UP000588647">
    <property type="component" value="Unassembled WGS sequence"/>
</dbReference>
<feature type="domain" description="CBS" evidence="4">
    <location>
        <begin position="11"/>
        <end position="68"/>
    </location>
</feature>
<feature type="transmembrane region" description="Helical" evidence="3">
    <location>
        <begin position="149"/>
        <end position="171"/>
    </location>
</feature>
<comment type="caution">
    <text evidence="5">The sequence shown here is derived from an EMBL/GenBank/DDBJ whole genome shotgun (WGS) entry which is preliminary data.</text>
</comment>
<keyword evidence="1 2" id="KW-0129">CBS domain</keyword>
<proteinExistence type="predicted"/>
<evidence type="ECO:0000256" key="3">
    <source>
        <dbReference type="SAM" id="Phobius"/>
    </source>
</evidence>
<evidence type="ECO:0000256" key="2">
    <source>
        <dbReference type="PROSITE-ProRule" id="PRU00703"/>
    </source>
</evidence>
<accession>A0A7W6MMQ1</accession>
<dbReference type="EMBL" id="JACIEM010000001">
    <property type="protein sequence ID" value="MBB4001039.1"/>
    <property type="molecule type" value="Genomic_DNA"/>
</dbReference>
<dbReference type="PANTHER" id="PTHR43080:SF2">
    <property type="entry name" value="CBS DOMAIN-CONTAINING PROTEIN"/>
    <property type="match status" value="1"/>
</dbReference>
<sequence length="175" mass="19793">MKIRDRPEFRDKPKPLSFGPDVLVIDAAMQMAKRNIGSVMVIDANQKLLGVVTERDILNRLVARERDPTTTRLAEIMTAGVRVAKADDDLIEWMRIMSNERFRRLPIVDDSGKVVSVMTQGDFVSYTWPNLLHQAREITRTTVGRNYQILLVVGSVLLYSIILIVILTSFFGSSS</sequence>
<organism evidence="5 6">
    <name type="scientific">Aurantimonas endophytica</name>
    <dbReference type="NCBI Taxonomy" id="1522175"/>
    <lineage>
        <taxon>Bacteria</taxon>
        <taxon>Pseudomonadati</taxon>
        <taxon>Pseudomonadota</taxon>
        <taxon>Alphaproteobacteria</taxon>
        <taxon>Hyphomicrobiales</taxon>
        <taxon>Aurantimonadaceae</taxon>
        <taxon>Aurantimonas</taxon>
    </lineage>
</organism>
<evidence type="ECO:0000313" key="5">
    <source>
        <dbReference type="EMBL" id="MBB4001039.1"/>
    </source>
</evidence>
<keyword evidence="3" id="KW-0812">Transmembrane</keyword>
<name>A0A7W6MMQ1_9HYPH</name>
<evidence type="ECO:0000313" key="6">
    <source>
        <dbReference type="Proteomes" id="UP000588647"/>
    </source>
</evidence>
<reference evidence="5 6" key="1">
    <citation type="submission" date="2020-08" db="EMBL/GenBank/DDBJ databases">
        <title>Genomic Encyclopedia of Type Strains, Phase IV (KMG-IV): sequencing the most valuable type-strain genomes for metagenomic binning, comparative biology and taxonomic classification.</title>
        <authorList>
            <person name="Goeker M."/>
        </authorList>
    </citation>
    <scope>NUCLEOTIDE SEQUENCE [LARGE SCALE GENOMIC DNA]</scope>
    <source>
        <strain evidence="5 6">DSM 103570</strain>
    </source>
</reference>
<dbReference type="InterPro" id="IPR051257">
    <property type="entry name" value="Diverse_CBS-Domain"/>
</dbReference>
<dbReference type="AlphaFoldDB" id="A0A7W6MMQ1"/>
<evidence type="ECO:0000256" key="1">
    <source>
        <dbReference type="ARBA" id="ARBA00023122"/>
    </source>
</evidence>
<dbReference type="PROSITE" id="PS51371">
    <property type="entry name" value="CBS"/>
    <property type="match status" value="2"/>
</dbReference>
<dbReference type="SUPFAM" id="SSF54631">
    <property type="entry name" value="CBS-domain pair"/>
    <property type="match status" value="1"/>
</dbReference>
<keyword evidence="3" id="KW-0472">Membrane</keyword>
<feature type="domain" description="CBS" evidence="4">
    <location>
        <begin position="77"/>
        <end position="136"/>
    </location>
</feature>
<keyword evidence="6" id="KW-1185">Reference proteome</keyword>
<protein>
    <submittedName>
        <fullName evidence="5">CBS domain-containing protein</fullName>
    </submittedName>
</protein>
<dbReference type="PANTHER" id="PTHR43080">
    <property type="entry name" value="CBS DOMAIN-CONTAINING PROTEIN CBSX3, MITOCHONDRIAL"/>
    <property type="match status" value="1"/>
</dbReference>
<dbReference type="InterPro" id="IPR046342">
    <property type="entry name" value="CBS_dom_sf"/>
</dbReference>
<evidence type="ECO:0000259" key="4">
    <source>
        <dbReference type="PROSITE" id="PS51371"/>
    </source>
</evidence>
<dbReference type="SMART" id="SM00116">
    <property type="entry name" value="CBS"/>
    <property type="match status" value="2"/>
</dbReference>